<dbReference type="Gene3D" id="3.30.70.1290">
    <property type="entry name" value="Transposase IS200-like"/>
    <property type="match status" value="1"/>
</dbReference>
<dbReference type="AlphaFoldDB" id="A0A5J4R1C1"/>
<dbReference type="InterPro" id="IPR002686">
    <property type="entry name" value="Transposase_17"/>
</dbReference>
<proteinExistence type="predicted"/>
<accession>A0A5J4R1C1</accession>
<comment type="caution">
    <text evidence="2">The sequence shown here is derived from an EMBL/GenBank/DDBJ whole genome shotgun (WGS) entry which is preliminary data.</text>
</comment>
<protein>
    <recommendedName>
        <fullName evidence="1">Transposase IS200-like domain-containing protein</fullName>
    </recommendedName>
</protein>
<feature type="domain" description="Transposase IS200-like" evidence="1">
    <location>
        <begin position="5"/>
        <end position="89"/>
    </location>
</feature>
<dbReference type="InterPro" id="IPR036515">
    <property type="entry name" value="Transposase_17_sf"/>
</dbReference>
<reference evidence="2" key="1">
    <citation type="submission" date="2019-03" db="EMBL/GenBank/DDBJ databases">
        <title>Single cell metagenomics reveals metabolic interactions within the superorganism composed of flagellate Streblomastix strix and complex community of Bacteroidetes bacteria on its surface.</title>
        <authorList>
            <person name="Treitli S.C."/>
            <person name="Kolisko M."/>
            <person name="Husnik F."/>
            <person name="Keeling P."/>
            <person name="Hampl V."/>
        </authorList>
    </citation>
    <scope>NUCLEOTIDE SEQUENCE</scope>
    <source>
        <strain evidence="2">STM</strain>
    </source>
</reference>
<name>A0A5J4R1C1_9ZZZZ</name>
<dbReference type="GO" id="GO:0006313">
    <property type="term" value="P:DNA transposition"/>
    <property type="evidence" value="ECO:0007669"/>
    <property type="project" value="InterPro"/>
</dbReference>
<organism evidence="2">
    <name type="scientific">termite gut metagenome</name>
    <dbReference type="NCBI Taxonomy" id="433724"/>
    <lineage>
        <taxon>unclassified sequences</taxon>
        <taxon>metagenomes</taxon>
        <taxon>organismal metagenomes</taxon>
    </lineage>
</organism>
<dbReference type="SUPFAM" id="SSF143422">
    <property type="entry name" value="Transposase IS200-like"/>
    <property type="match status" value="1"/>
</dbReference>
<dbReference type="EMBL" id="SNRY01002064">
    <property type="protein sequence ID" value="KAA6327000.1"/>
    <property type="molecule type" value="Genomic_DNA"/>
</dbReference>
<dbReference type="PANTHER" id="PTHR33360">
    <property type="entry name" value="TRANSPOSASE FOR INSERTION SEQUENCE ELEMENT IS200"/>
    <property type="match status" value="1"/>
</dbReference>
<gene>
    <name evidence="2" type="ORF">EZS27_023964</name>
</gene>
<dbReference type="GO" id="GO:0003677">
    <property type="term" value="F:DNA binding"/>
    <property type="evidence" value="ECO:0007669"/>
    <property type="project" value="InterPro"/>
</dbReference>
<dbReference type="PANTHER" id="PTHR33360:SF2">
    <property type="entry name" value="TRANSPOSASE FOR INSERTION SEQUENCE ELEMENT IS200"/>
    <property type="match status" value="1"/>
</dbReference>
<dbReference type="SMART" id="SM01321">
    <property type="entry name" value="Y1_Tnp"/>
    <property type="match status" value="1"/>
</dbReference>
<evidence type="ECO:0000259" key="1">
    <source>
        <dbReference type="SMART" id="SM01321"/>
    </source>
</evidence>
<evidence type="ECO:0000313" key="2">
    <source>
        <dbReference type="EMBL" id="KAA6327000.1"/>
    </source>
</evidence>
<dbReference type="GO" id="GO:0004803">
    <property type="term" value="F:transposase activity"/>
    <property type="evidence" value="ECO:0007669"/>
    <property type="project" value="InterPro"/>
</dbReference>
<sequence>MAGTFSQIYIQVIFAVKNRDALISTTWNIELYKYITGIVQNKEQKMLAINGMPNHIHFLIGMKPSCCLSDLVREIKKSSNAFIKGASIN</sequence>
<dbReference type="Pfam" id="PF01797">
    <property type="entry name" value="Y1_Tnp"/>
    <property type="match status" value="1"/>
</dbReference>